<name>Q823B2_CHLCV</name>
<gene>
    <name evidence="4" type="ordered locus">CCA_00513</name>
</gene>
<keyword evidence="3" id="KW-0812">Transmembrane</keyword>
<dbReference type="SUPFAM" id="SSF57997">
    <property type="entry name" value="Tropomyosin"/>
    <property type="match status" value="1"/>
</dbReference>
<evidence type="ECO:0000313" key="4">
    <source>
        <dbReference type="EMBL" id="AAP05257.1"/>
    </source>
</evidence>
<dbReference type="AlphaFoldDB" id="Q823B2"/>
<evidence type="ECO:0000313" key="5">
    <source>
        <dbReference type="Proteomes" id="UP000002193"/>
    </source>
</evidence>
<keyword evidence="3" id="KW-0472">Membrane</keyword>
<feature type="compositionally biased region" description="Low complexity" evidence="2">
    <location>
        <begin position="333"/>
        <end position="350"/>
    </location>
</feature>
<feature type="transmembrane region" description="Helical" evidence="3">
    <location>
        <begin position="64"/>
        <end position="86"/>
    </location>
</feature>
<dbReference type="OrthoDB" id="18093at2"/>
<keyword evidence="5" id="KW-1185">Reference proteome</keyword>
<feature type="coiled-coil region" evidence="1">
    <location>
        <begin position="114"/>
        <end position="218"/>
    </location>
</feature>
<dbReference type="RefSeq" id="WP_011006473.1">
    <property type="nucleotide sequence ID" value="NC_003361.3"/>
</dbReference>
<organism evidence="4 5">
    <name type="scientific">Chlamydia caviae (strain ATCC VR-813 / DSM 19441 / 03DC25 / GPIC)</name>
    <name type="common">Chlamydophila caviae</name>
    <dbReference type="NCBI Taxonomy" id="227941"/>
    <lineage>
        <taxon>Bacteria</taxon>
        <taxon>Pseudomonadati</taxon>
        <taxon>Chlamydiota</taxon>
        <taxon>Chlamydiia</taxon>
        <taxon>Chlamydiales</taxon>
        <taxon>Chlamydiaceae</taxon>
        <taxon>Chlamydia/Chlamydophila group</taxon>
        <taxon>Chlamydia</taxon>
    </lineage>
</organism>
<proteinExistence type="predicted"/>
<protein>
    <recommendedName>
        <fullName evidence="6">IncA family protein</fullName>
    </recommendedName>
</protein>
<dbReference type="Proteomes" id="UP000002193">
    <property type="component" value="Chromosome"/>
</dbReference>
<feature type="transmembrane region" description="Helical" evidence="3">
    <location>
        <begin position="34"/>
        <end position="58"/>
    </location>
</feature>
<dbReference type="STRING" id="227941.CCA_00513"/>
<feature type="compositionally biased region" description="Acidic residues" evidence="2">
    <location>
        <begin position="362"/>
        <end position="373"/>
    </location>
</feature>
<dbReference type="HOGENOM" id="CLU_820610_0_0_0"/>
<evidence type="ECO:0000256" key="2">
    <source>
        <dbReference type="SAM" id="MobiDB-lite"/>
    </source>
</evidence>
<sequence>MISPISRSSSQEEAIEKVSALKRVCQDAHISRKVVSITLIAVGIILVISGILLLTLTIASLPSAFSIALGATVLALGAGLIAFGIAMRILKKPAPSHQEEDVLASEIIRISSLVEQKTGEATRLQEELGESQRQILAISKELETEKRGAADLQLRLQEAEQGLTQAREENRALQARPQESEAAIQRKEERIQELQAALTSEKEKAQQLDDKVKDLVSDAQKTSVQIATLSDDLARAVANQEGLISRLTDDFEKEVGRLNGQLAAKTKELDAAELVIQHIQKKISEGEQATPAIPMRRSSSTLSLNAGIDGLSSPRSRLSAWWENRKSSRSSRSDSSSGAIPTSESSSSREQSADERSSQNDTAEEAEEAKEDV</sequence>
<dbReference type="EMBL" id="AE015925">
    <property type="protein sequence ID" value="AAP05257.1"/>
    <property type="molecule type" value="Genomic_DNA"/>
</dbReference>
<evidence type="ECO:0000256" key="1">
    <source>
        <dbReference type="SAM" id="Coils"/>
    </source>
</evidence>
<keyword evidence="3" id="KW-1133">Transmembrane helix</keyword>
<reference evidence="4 5" key="1">
    <citation type="journal article" date="2003" name="Nucleic Acids Res.">
        <title>Genome sequence of Chlamydophila caviae (Chlamydia psittaci GPIC): examining the role of niche-specific genes in the evolution of the Chlamydiaceae.</title>
        <authorList>
            <person name="Read T.D."/>
            <person name="Myers G.S.A."/>
            <person name="Brunham R.C."/>
            <person name="Nelson W.C."/>
            <person name="Paulsen I.T."/>
            <person name="Heidelberg J.F."/>
            <person name="Holtzapple E.K."/>
            <person name="Khouri H.M."/>
            <person name="Federova N.B."/>
            <person name="Carty H.A."/>
            <person name="Umayam L.A."/>
            <person name="Haft D.H."/>
            <person name="Peterson J.D."/>
            <person name="Beanan M.J."/>
            <person name="White O."/>
            <person name="Salzberg S.L."/>
            <person name="Hsia R.-C."/>
            <person name="McClarty G."/>
            <person name="Rank R.G."/>
            <person name="Bavoil P.M."/>
            <person name="Fraser C.M."/>
        </authorList>
    </citation>
    <scope>NUCLEOTIDE SEQUENCE [LARGE SCALE GENOMIC DNA]</scope>
    <source>
        <strain evidence="5">ATCC VR-813 / DSM 19441 / 03DC25 / GPIC</strain>
    </source>
</reference>
<dbReference type="KEGG" id="cca:CCA_00513"/>
<accession>Q823B2</accession>
<evidence type="ECO:0000256" key="3">
    <source>
        <dbReference type="SAM" id="Phobius"/>
    </source>
</evidence>
<evidence type="ECO:0008006" key="6">
    <source>
        <dbReference type="Google" id="ProtNLM"/>
    </source>
</evidence>
<feature type="region of interest" description="Disordered" evidence="2">
    <location>
        <begin position="287"/>
        <end position="373"/>
    </location>
</feature>
<keyword evidence="1" id="KW-0175">Coiled coil</keyword>